<proteinExistence type="predicted"/>
<feature type="coiled-coil region" evidence="1">
    <location>
        <begin position="74"/>
        <end position="108"/>
    </location>
</feature>
<dbReference type="EMBL" id="NOII01000001">
    <property type="protein sequence ID" value="OYD58490.1"/>
    <property type="molecule type" value="Genomic_DNA"/>
</dbReference>
<feature type="region of interest" description="Disordered" evidence="2">
    <location>
        <begin position="45"/>
        <end position="64"/>
    </location>
</feature>
<keyword evidence="3" id="KW-0472">Membrane</keyword>
<comment type="caution">
    <text evidence="4">The sequence shown here is derived from an EMBL/GenBank/DDBJ whole genome shotgun (WGS) entry which is preliminary data.</text>
</comment>
<feature type="transmembrane region" description="Helical" evidence="3">
    <location>
        <begin position="12"/>
        <end position="34"/>
    </location>
</feature>
<keyword evidence="1" id="KW-0175">Coiled coil</keyword>
<sequence>MPGAEVKVAQEIAASQNAWAVLFIILFFGVLWGFKQHTQKQEALHTDRQNKLDQIHQESRQEARDREKALLVVIERQNETLDKQGESLEKINETQERIHLRLDKLEARFDSAMDFKHRNFIEMKPEHFRGGQS</sequence>
<dbReference type="Proteomes" id="UP000215059">
    <property type="component" value="Unassembled WGS sequence"/>
</dbReference>
<evidence type="ECO:0000313" key="4">
    <source>
        <dbReference type="EMBL" id="OYD58490.1"/>
    </source>
</evidence>
<dbReference type="OrthoDB" id="2224675at2"/>
<evidence type="ECO:0000256" key="2">
    <source>
        <dbReference type="SAM" id="MobiDB-lite"/>
    </source>
</evidence>
<keyword evidence="5" id="KW-1185">Reference proteome</keyword>
<reference evidence="4 5" key="1">
    <citation type="submission" date="2017-07" db="EMBL/GenBank/DDBJ databases">
        <title>Fictibacillus sp. nov. GDSW-R2A3 Genome sequencing and assembly.</title>
        <authorList>
            <person name="Mayilraj S."/>
        </authorList>
    </citation>
    <scope>NUCLEOTIDE SEQUENCE [LARGE SCALE GENOMIC DNA]</scope>
    <source>
        <strain evidence="4 5">GDSW-R2A3</strain>
    </source>
</reference>
<dbReference type="AlphaFoldDB" id="A0A235FAX5"/>
<dbReference type="RefSeq" id="WP_094250452.1">
    <property type="nucleotide sequence ID" value="NZ_JBHLXL010000001.1"/>
</dbReference>
<evidence type="ECO:0000313" key="5">
    <source>
        <dbReference type="Proteomes" id="UP000215059"/>
    </source>
</evidence>
<keyword evidence="3" id="KW-0812">Transmembrane</keyword>
<evidence type="ECO:0000256" key="3">
    <source>
        <dbReference type="SAM" id="Phobius"/>
    </source>
</evidence>
<accession>A0A235FAX5</accession>
<keyword evidence="3" id="KW-1133">Transmembrane helix</keyword>
<name>A0A235FAX5_9BACL</name>
<protein>
    <submittedName>
        <fullName evidence="4">Uncharacterized protein</fullName>
    </submittedName>
</protein>
<evidence type="ECO:0000256" key="1">
    <source>
        <dbReference type="SAM" id="Coils"/>
    </source>
</evidence>
<organism evidence="4 5">
    <name type="scientific">Fictibacillus aquaticus</name>
    <dbReference type="NCBI Taxonomy" id="2021314"/>
    <lineage>
        <taxon>Bacteria</taxon>
        <taxon>Bacillati</taxon>
        <taxon>Bacillota</taxon>
        <taxon>Bacilli</taxon>
        <taxon>Bacillales</taxon>
        <taxon>Fictibacillaceae</taxon>
        <taxon>Fictibacillus</taxon>
    </lineage>
</organism>
<gene>
    <name evidence="4" type="ORF">CGZ90_00895</name>
</gene>